<dbReference type="HOGENOM" id="CLU_562631_0_0_1"/>
<dbReference type="Proteomes" id="UP000053029">
    <property type="component" value="Unassembled WGS sequence"/>
</dbReference>
<feature type="compositionally biased region" description="Basic residues" evidence="2">
    <location>
        <begin position="8"/>
        <end position="18"/>
    </location>
</feature>
<dbReference type="Pfam" id="PF25545">
    <property type="entry name" value="DUF7924"/>
    <property type="match status" value="1"/>
</dbReference>
<dbReference type="STRING" id="1442368.A0A0D2GEB2"/>
<dbReference type="EMBL" id="KN846974">
    <property type="protein sequence ID" value="KIW76960.1"/>
    <property type="molecule type" value="Genomic_DNA"/>
</dbReference>
<feature type="compositionally biased region" description="Low complexity" evidence="2">
    <location>
        <begin position="99"/>
        <end position="111"/>
    </location>
</feature>
<evidence type="ECO:0000313" key="4">
    <source>
        <dbReference type="EMBL" id="KIW76960.1"/>
    </source>
</evidence>
<evidence type="ECO:0000256" key="2">
    <source>
        <dbReference type="SAM" id="MobiDB-lite"/>
    </source>
</evidence>
<dbReference type="RefSeq" id="XP_013280768.1">
    <property type="nucleotide sequence ID" value="XM_013425314.1"/>
</dbReference>
<evidence type="ECO:0000256" key="1">
    <source>
        <dbReference type="SAM" id="Coils"/>
    </source>
</evidence>
<protein>
    <recommendedName>
        <fullName evidence="3">DUF7924 domain-containing protein</fullName>
    </recommendedName>
</protein>
<dbReference type="GeneID" id="25308894"/>
<dbReference type="AlphaFoldDB" id="A0A0D2GEB2"/>
<feature type="region of interest" description="Disordered" evidence="2">
    <location>
        <begin position="338"/>
        <end position="452"/>
    </location>
</feature>
<feature type="compositionally biased region" description="Basic residues" evidence="2">
    <location>
        <begin position="31"/>
        <end position="44"/>
    </location>
</feature>
<evidence type="ECO:0000313" key="5">
    <source>
        <dbReference type="Proteomes" id="UP000053029"/>
    </source>
</evidence>
<accession>A0A0D2GEB2</accession>
<evidence type="ECO:0000259" key="3">
    <source>
        <dbReference type="Pfam" id="PF25545"/>
    </source>
</evidence>
<feature type="domain" description="DUF7924" evidence="3">
    <location>
        <begin position="163"/>
        <end position="331"/>
    </location>
</feature>
<feature type="coiled-coil region" evidence="1">
    <location>
        <begin position="452"/>
        <end position="482"/>
    </location>
</feature>
<feature type="compositionally biased region" description="Low complexity" evidence="2">
    <location>
        <begin position="64"/>
        <end position="75"/>
    </location>
</feature>
<sequence length="485" mass="54059">MAPPPAIRRSKRLPKPSQKRKESGRITALRRSTRLPKPSQKRRASGPVTATQKQSRKRKASGPATATQTKAKVVTEPAEETSDPVAQWVATASWPTDLSTVSSERPSSHSSTTEERDGPNLISQASKKLIKEMLKAHYDDEPQFERSVSGFLEGLLVQSWPPDWPGATSTLGLNTKNFTIAEVEKIKSFLPDQYLQHFVGGLFFPHLISQVVADDTLKSEAEELLTERCSTALDAIINLHSRVLGDDESSRLSGEVLLFSITRDRETIKISGHYPIIEGAETTFHRYIAREARLGPRGIWGNFIVGKECYEFVRKVDEDFLPAHVKRIKDLLAKMQDPQEGSVLSAPTSEQDQPEGSVTSAPTSEQGQPEGSMHTESSSTDTVNTATAITDSNGPLGQRQEGASTARMRSGPRKMWRRGAREEVGSGIQETREMENRTQEHEELGRKRHRMLEGLRDQITSLEQISKKFEDERKKLDQEIERLGG</sequence>
<reference evidence="4 5" key="1">
    <citation type="submission" date="2015-01" db="EMBL/GenBank/DDBJ databases">
        <title>The Genome Sequence of Fonsecaea pedrosoi CBS 271.37.</title>
        <authorList>
            <consortium name="The Broad Institute Genomics Platform"/>
            <person name="Cuomo C."/>
            <person name="de Hoog S."/>
            <person name="Gorbushina A."/>
            <person name="Stielow B."/>
            <person name="Teixiera M."/>
            <person name="Abouelleil A."/>
            <person name="Chapman S.B."/>
            <person name="Priest M."/>
            <person name="Young S.K."/>
            <person name="Wortman J."/>
            <person name="Nusbaum C."/>
            <person name="Birren B."/>
        </authorList>
    </citation>
    <scope>NUCLEOTIDE SEQUENCE [LARGE SCALE GENOMIC DNA]</scope>
    <source>
        <strain evidence="4 5">CBS 271.37</strain>
    </source>
</reference>
<dbReference type="InterPro" id="IPR057684">
    <property type="entry name" value="DUF7924"/>
</dbReference>
<name>A0A0D2GEB2_9EURO</name>
<feature type="region of interest" description="Disordered" evidence="2">
    <location>
        <begin position="1"/>
        <end position="121"/>
    </location>
</feature>
<proteinExistence type="predicted"/>
<organism evidence="4 5">
    <name type="scientific">Fonsecaea pedrosoi CBS 271.37</name>
    <dbReference type="NCBI Taxonomy" id="1442368"/>
    <lineage>
        <taxon>Eukaryota</taxon>
        <taxon>Fungi</taxon>
        <taxon>Dikarya</taxon>
        <taxon>Ascomycota</taxon>
        <taxon>Pezizomycotina</taxon>
        <taxon>Eurotiomycetes</taxon>
        <taxon>Chaetothyriomycetidae</taxon>
        <taxon>Chaetothyriales</taxon>
        <taxon>Herpotrichiellaceae</taxon>
        <taxon>Fonsecaea</taxon>
    </lineage>
</organism>
<feature type="compositionally biased region" description="Polar residues" evidence="2">
    <location>
        <begin position="345"/>
        <end position="395"/>
    </location>
</feature>
<keyword evidence="1" id="KW-0175">Coiled coil</keyword>
<gene>
    <name evidence="4" type="ORF">Z517_09404</name>
</gene>
<feature type="compositionally biased region" description="Basic and acidic residues" evidence="2">
    <location>
        <begin position="419"/>
        <end position="452"/>
    </location>
</feature>
<dbReference type="VEuPathDB" id="FungiDB:Z517_09404"/>
<keyword evidence="5" id="KW-1185">Reference proteome</keyword>